<keyword evidence="2" id="KW-0238">DNA-binding</keyword>
<dbReference type="Gene3D" id="1.10.260.40">
    <property type="entry name" value="lambda repressor-like DNA-binding domains"/>
    <property type="match status" value="1"/>
</dbReference>
<gene>
    <name evidence="2" type="ORF">HMPREF0554_0266</name>
</gene>
<dbReference type="EMBL" id="ADAD01000153">
    <property type="protein sequence ID" value="EEY34544.1"/>
    <property type="molecule type" value="Genomic_DNA"/>
</dbReference>
<comment type="caution">
    <text evidence="2">The sequence shown here is derived from an EMBL/GenBank/DDBJ whole genome shotgun (WGS) entry which is preliminary data.</text>
</comment>
<dbReference type="Pfam" id="PF01381">
    <property type="entry name" value="HTH_3"/>
    <property type="match status" value="1"/>
</dbReference>
<dbReference type="PROSITE" id="PS50943">
    <property type="entry name" value="HTH_CROC1"/>
    <property type="match status" value="1"/>
</dbReference>
<dbReference type="InterPro" id="IPR010982">
    <property type="entry name" value="Lambda_DNA-bd_dom_sf"/>
</dbReference>
<reference evidence="2 3" key="1">
    <citation type="submission" date="2009-10" db="EMBL/GenBank/DDBJ databases">
        <authorList>
            <person name="Harkins D.M."/>
            <person name="Madupu R."/>
            <person name="Durkin A.S."/>
            <person name="Torralba M."/>
            <person name="Methe B."/>
            <person name="Sutton G.G."/>
            <person name="Strausberg R.L."/>
            <person name="Nelson K.E."/>
        </authorList>
    </citation>
    <scope>NUCLEOTIDE SEQUENCE [LARGE SCALE GENOMIC DNA]</scope>
    <source>
        <strain evidence="2 3">F0264</strain>
    </source>
</reference>
<evidence type="ECO:0000313" key="3">
    <source>
        <dbReference type="Proteomes" id="UP000004226"/>
    </source>
</evidence>
<name>D0GMZ1_9FUSO</name>
<proteinExistence type="predicted"/>
<dbReference type="AlphaFoldDB" id="D0GMZ1"/>
<dbReference type="Proteomes" id="UP000004226">
    <property type="component" value="Unassembled WGS sequence"/>
</dbReference>
<keyword evidence="3" id="KW-1185">Reference proteome</keyword>
<dbReference type="CDD" id="cd00093">
    <property type="entry name" value="HTH_XRE"/>
    <property type="match status" value="1"/>
</dbReference>
<dbReference type="GO" id="GO:0003677">
    <property type="term" value="F:DNA binding"/>
    <property type="evidence" value="ECO:0007669"/>
    <property type="project" value="UniProtKB-KW"/>
</dbReference>
<accession>D0GMZ1</accession>
<organism evidence="2 3">
    <name type="scientific">Pseudoleptotrichia goodfellowii F0264</name>
    <dbReference type="NCBI Taxonomy" id="596323"/>
    <lineage>
        <taxon>Bacteria</taxon>
        <taxon>Fusobacteriati</taxon>
        <taxon>Fusobacteriota</taxon>
        <taxon>Fusobacteriia</taxon>
        <taxon>Fusobacteriales</taxon>
        <taxon>Leptotrichiaceae</taxon>
        <taxon>Pseudoleptotrichia</taxon>
    </lineage>
</organism>
<dbReference type="RefSeq" id="WP_006807846.1">
    <property type="nucleotide sequence ID" value="NZ_ADAD01000153.1"/>
</dbReference>
<protein>
    <submittedName>
        <fullName evidence="2">DNA-binding helix-turn-helix protein</fullName>
    </submittedName>
</protein>
<dbReference type="SMART" id="SM00530">
    <property type="entry name" value="HTH_XRE"/>
    <property type="match status" value="1"/>
</dbReference>
<feature type="domain" description="HTH cro/C1-type" evidence="1">
    <location>
        <begin position="8"/>
        <end position="62"/>
    </location>
</feature>
<sequence>MEKLGVTLKKLRESRNLTITELADKAGLGRGTVGDIETGKNKSTIATIDLLSKTLKLTKKEREQLFASMLPKDIGEKLLSDKSDEFLDSLSVLLKLVGAEEQKNILNYIIEKIEYLSMKNGKIGEVEKLIEITKKEINNLK</sequence>
<evidence type="ECO:0000259" key="1">
    <source>
        <dbReference type="PROSITE" id="PS50943"/>
    </source>
</evidence>
<dbReference type="InterPro" id="IPR001387">
    <property type="entry name" value="Cro/C1-type_HTH"/>
</dbReference>
<dbReference type="SUPFAM" id="SSF47413">
    <property type="entry name" value="lambda repressor-like DNA-binding domains"/>
    <property type="match status" value="1"/>
</dbReference>
<evidence type="ECO:0000313" key="2">
    <source>
        <dbReference type="EMBL" id="EEY34544.1"/>
    </source>
</evidence>